<keyword evidence="2" id="KW-1185">Reference proteome</keyword>
<dbReference type="OrthoDB" id="6612379at2759"/>
<reference evidence="1 2" key="1">
    <citation type="journal article" date="2014" name="Genome Biol. Evol.">
        <title>The genome of the myxosporean Thelohanellus kitauei shows adaptations to nutrient acquisition within its fish host.</title>
        <authorList>
            <person name="Yang Y."/>
            <person name="Xiong J."/>
            <person name="Zhou Z."/>
            <person name="Huo F."/>
            <person name="Miao W."/>
            <person name="Ran C."/>
            <person name="Liu Y."/>
            <person name="Zhang J."/>
            <person name="Feng J."/>
            <person name="Wang M."/>
            <person name="Wang M."/>
            <person name="Wang L."/>
            <person name="Yao B."/>
        </authorList>
    </citation>
    <scope>NUCLEOTIDE SEQUENCE [LARGE SCALE GENOMIC DNA]</scope>
    <source>
        <strain evidence="1">Wuqing</strain>
    </source>
</reference>
<proteinExistence type="predicted"/>
<dbReference type="EMBL" id="JWZT01004881">
    <property type="protein sequence ID" value="KII62716.1"/>
    <property type="molecule type" value="Genomic_DNA"/>
</dbReference>
<dbReference type="AlphaFoldDB" id="A0A0C2MM75"/>
<protein>
    <submittedName>
        <fullName evidence="1">Uncharacterized protein</fullName>
    </submittedName>
</protein>
<name>A0A0C2MM75_THEKT</name>
<dbReference type="Proteomes" id="UP000031668">
    <property type="component" value="Unassembled WGS sequence"/>
</dbReference>
<sequence>MLSQLISLIPTASPNIILTDFESVAMNAFRETFPNTRVSGCYFHLCQSINRKVNELGLKSVYESNQEIKTYIRCLPALANVPVNDVSEAFDIYAENMPEYEHMDELLAYFEKTYIRRRRRFGRIDKSSSTIFQIELWNKYDAATDGIARTTNIVEGWHCGLQSLFMCSHPSVWVFIEGLIKDSKKQKASYLQSISGVEHPTNKRYNKLKERVLLTTREYGRSNILLYLKAIVHISHS</sequence>
<accession>A0A0C2MM75</accession>
<organism evidence="1 2">
    <name type="scientific">Thelohanellus kitauei</name>
    <name type="common">Myxosporean</name>
    <dbReference type="NCBI Taxonomy" id="669202"/>
    <lineage>
        <taxon>Eukaryota</taxon>
        <taxon>Metazoa</taxon>
        <taxon>Cnidaria</taxon>
        <taxon>Myxozoa</taxon>
        <taxon>Myxosporea</taxon>
        <taxon>Bivalvulida</taxon>
        <taxon>Platysporina</taxon>
        <taxon>Myxobolidae</taxon>
        <taxon>Thelohanellus</taxon>
    </lineage>
</organism>
<evidence type="ECO:0000313" key="1">
    <source>
        <dbReference type="EMBL" id="KII62716.1"/>
    </source>
</evidence>
<comment type="caution">
    <text evidence="1">The sequence shown here is derived from an EMBL/GenBank/DDBJ whole genome shotgun (WGS) entry which is preliminary data.</text>
</comment>
<gene>
    <name evidence="1" type="ORF">RF11_12597</name>
</gene>
<dbReference type="OMA" id="MPEYEHM"/>
<evidence type="ECO:0000313" key="2">
    <source>
        <dbReference type="Proteomes" id="UP000031668"/>
    </source>
</evidence>